<evidence type="ECO:0000256" key="1">
    <source>
        <dbReference type="SAM" id="MobiDB-lite"/>
    </source>
</evidence>
<reference evidence="2 3" key="1">
    <citation type="submission" date="2023-08" db="EMBL/GenBank/DDBJ databases">
        <title>A Necator americanus chromosomal reference genome.</title>
        <authorList>
            <person name="Ilik V."/>
            <person name="Petrzelkova K.J."/>
            <person name="Pardy F."/>
            <person name="Fuh T."/>
            <person name="Niatou-Singa F.S."/>
            <person name="Gouil Q."/>
            <person name="Baker L."/>
            <person name="Ritchie M.E."/>
            <person name="Jex A.R."/>
            <person name="Gazzola D."/>
            <person name="Li H."/>
            <person name="Toshio Fujiwara R."/>
            <person name="Zhan B."/>
            <person name="Aroian R.V."/>
            <person name="Pafco B."/>
            <person name="Schwarz E.M."/>
        </authorList>
    </citation>
    <scope>NUCLEOTIDE SEQUENCE [LARGE SCALE GENOMIC DNA]</scope>
    <source>
        <strain evidence="2 3">Aroian</strain>
        <tissue evidence="2">Whole animal</tissue>
    </source>
</reference>
<organism evidence="2 3">
    <name type="scientific">Necator americanus</name>
    <name type="common">Human hookworm</name>
    <dbReference type="NCBI Taxonomy" id="51031"/>
    <lineage>
        <taxon>Eukaryota</taxon>
        <taxon>Metazoa</taxon>
        <taxon>Ecdysozoa</taxon>
        <taxon>Nematoda</taxon>
        <taxon>Chromadorea</taxon>
        <taxon>Rhabditida</taxon>
        <taxon>Rhabditina</taxon>
        <taxon>Rhabditomorpha</taxon>
        <taxon>Strongyloidea</taxon>
        <taxon>Ancylostomatidae</taxon>
        <taxon>Bunostominae</taxon>
        <taxon>Necator</taxon>
    </lineage>
</organism>
<dbReference type="InterPro" id="IPR008476">
    <property type="entry name" value="PBDC1_metazoa/fungi"/>
</dbReference>
<comment type="caution">
    <text evidence="2">The sequence shown here is derived from an EMBL/GenBank/DDBJ whole genome shotgun (WGS) entry which is preliminary data.</text>
</comment>
<keyword evidence="3" id="KW-1185">Reference proteome</keyword>
<sequence>MGALGAPKSSGGLFSATTTATTTTAPGGLLFGAKTATTTTAGSFGTSTSTAPLFGAKTTTTTQSLFGTATSLSGVAPTTTTSSLGLGGTTQTAGLSATLGSGSAAAGAVSEKENLREGIVPKPIREVAIQLREKLKENRRLADEFTAASTDRTILVKEQLKDVEHKICEVYSKTSDYDVKCAQLKRRVAKDLHLGDVAQRVQDSLTKNVHFSSQTQIVQYIVDVIREYDEAVIQYQNIIEDINTKLSVVLSGKGTMTVSDLKQVLTRFDIAFSTVASKLFDATRKVQDVKSVLSADESLSMLRDAVNRRADAASQSKSYNSLRGSDFVPSQSTIAELGKQLKPALGTTSAAGGTSLFGTAGGGSLFGSTTTAAKPFSFASTSTGGTSLFPSLTTSTAGSLFSSLTSTTTTTTKPTLSVVIREKQRILYTSLLKCNAKEKACRRLLPNQIQKKIVGGSRAICDIIRSNAKATLRAKYDRLSSMQRGPVCENNTSTDHRLPIRSDQNTNTDQTARVTVIGDTHVSDIAMDFLSLGPSFSIAQNVNGAVFRKVVGGFQRLRDQLRIKAKHENTPQSTFVDGKLLPSVPFPRTFYKEPEPVREADVKFRIVSAGVLAAFNQHRSQRHRNLTRHQWQGFREVRQLISNGTLRISVSDKGGEFVVMPQTLDREITERHLMDQSICRRVTEKEFTAQYKCLNHVWMSVGKAAGIDERFLSRLKVETPNCPVFLQPD</sequence>
<proteinExistence type="predicted"/>
<dbReference type="PANTHER" id="PTHR13410:SF9">
    <property type="entry name" value="PROTEIN PBDC1"/>
    <property type="match status" value="1"/>
</dbReference>
<gene>
    <name evidence="2" type="primary">Necator_chrI.g2934</name>
    <name evidence="2" type="ORF">RB195_006805</name>
</gene>
<evidence type="ECO:0000313" key="3">
    <source>
        <dbReference type="Proteomes" id="UP001303046"/>
    </source>
</evidence>
<feature type="region of interest" description="Disordered" evidence="1">
    <location>
        <begin position="484"/>
        <end position="504"/>
    </location>
</feature>
<dbReference type="PANTHER" id="PTHR13410">
    <property type="entry name" value="PROTEIN PBDC1"/>
    <property type="match status" value="1"/>
</dbReference>
<dbReference type="Proteomes" id="UP001303046">
    <property type="component" value="Unassembled WGS sequence"/>
</dbReference>
<evidence type="ECO:0000313" key="2">
    <source>
        <dbReference type="EMBL" id="KAK6729980.1"/>
    </source>
</evidence>
<accession>A0ABR1BWY9</accession>
<evidence type="ECO:0008006" key="4">
    <source>
        <dbReference type="Google" id="ProtNLM"/>
    </source>
</evidence>
<protein>
    <recommendedName>
        <fullName evidence="4">Nucleoporin Nup54 alpha-helical domain-containing protein</fullName>
    </recommendedName>
</protein>
<dbReference type="EMBL" id="JAVFWL010000001">
    <property type="protein sequence ID" value="KAK6729980.1"/>
    <property type="molecule type" value="Genomic_DNA"/>
</dbReference>
<name>A0ABR1BWY9_NECAM</name>